<dbReference type="Proteomes" id="UP000789375">
    <property type="component" value="Unassembled WGS sequence"/>
</dbReference>
<organism evidence="1 2">
    <name type="scientific">Funneliformis mosseae</name>
    <name type="common">Endomycorrhizal fungus</name>
    <name type="synonym">Glomus mosseae</name>
    <dbReference type="NCBI Taxonomy" id="27381"/>
    <lineage>
        <taxon>Eukaryota</taxon>
        <taxon>Fungi</taxon>
        <taxon>Fungi incertae sedis</taxon>
        <taxon>Mucoromycota</taxon>
        <taxon>Glomeromycotina</taxon>
        <taxon>Glomeromycetes</taxon>
        <taxon>Glomerales</taxon>
        <taxon>Glomeraceae</taxon>
        <taxon>Funneliformis</taxon>
    </lineage>
</organism>
<reference evidence="1" key="1">
    <citation type="submission" date="2021-06" db="EMBL/GenBank/DDBJ databases">
        <authorList>
            <person name="Kallberg Y."/>
            <person name="Tangrot J."/>
            <person name="Rosling A."/>
        </authorList>
    </citation>
    <scope>NUCLEOTIDE SEQUENCE</scope>
    <source>
        <strain evidence="1">87-6 pot B 2015</strain>
    </source>
</reference>
<feature type="non-terminal residue" evidence="1">
    <location>
        <position position="291"/>
    </location>
</feature>
<dbReference type="AlphaFoldDB" id="A0A9N9HCX6"/>
<evidence type="ECO:0000313" key="2">
    <source>
        <dbReference type="Proteomes" id="UP000789375"/>
    </source>
</evidence>
<name>A0A9N9HCX6_FUNMO</name>
<proteinExistence type="predicted"/>
<protein>
    <submittedName>
        <fullName evidence="1">606_t:CDS:1</fullName>
    </submittedName>
</protein>
<evidence type="ECO:0000313" key="1">
    <source>
        <dbReference type="EMBL" id="CAG8678011.1"/>
    </source>
</evidence>
<dbReference type="EMBL" id="CAJVPP010006412">
    <property type="protein sequence ID" value="CAG8678011.1"/>
    <property type="molecule type" value="Genomic_DNA"/>
</dbReference>
<accession>A0A9N9HCX6</accession>
<gene>
    <name evidence="1" type="ORF">FMOSSE_LOCUS12737</name>
</gene>
<keyword evidence="2" id="KW-1185">Reference proteome</keyword>
<sequence length="291" mass="33221">WDGDVNIGSRERFLAHFLSQEKLHRWQYELMNLKQGNEKKLANRVDAGGIPDIFKVRMFLSGLNNELATLVAIQNLVNLDAAITQAKTSSSMTVLLVDTCTGIKFISPRANEILANYQDYKVEFKIEKRGTIVQGLDLYDEKGNFVESLKPAKGTDSLSNIEYGAWTYVKLEVPSSIPLPARFKLKVLATTKDDLPCSKFRNDADHKEFHAHSVVLYSRSSYFHRSGGFIFENDWSDSTGTNNFLFSIKIDEYTYEPNIIRDNDKNRFYHSFIEAFKSSNGFKDCSGKFFL</sequence>
<comment type="caution">
    <text evidence="1">The sequence shown here is derived from an EMBL/GenBank/DDBJ whole genome shotgun (WGS) entry which is preliminary data.</text>
</comment>
<dbReference type="CDD" id="cd18186">
    <property type="entry name" value="BTB_POZ_ZBTB_KLHL-like"/>
    <property type="match status" value="1"/>
</dbReference>